<dbReference type="RefSeq" id="WP_167186151.1">
    <property type="nucleotide sequence ID" value="NZ_JAASQL010000001.1"/>
</dbReference>
<gene>
    <name evidence="1" type="ORF">FHR24_001472</name>
</gene>
<keyword evidence="2" id="KW-1185">Reference proteome</keyword>
<dbReference type="EMBL" id="JAASQL010000001">
    <property type="protein sequence ID" value="NIJ45033.1"/>
    <property type="molecule type" value="Genomic_DNA"/>
</dbReference>
<evidence type="ECO:0000313" key="2">
    <source>
        <dbReference type="Proteomes" id="UP000745859"/>
    </source>
</evidence>
<organism evidence="1 2">
    <name type="scientific">Wenyingzhuangia heitensis</name>
    <dbReference type="NCBI Taxonomy" id="1487859"/>
    <lineage>
        <taxon>Bacteria</taxon>
        <taxon>Pseudomonadati</taxon>
        <taxon>Bacteroidota</taxon>
        <taxon>Flavobacteriia</taxon>
        <taxon>Flavobacteriales</taxon>
        <taxon>Flavobacteriaceae</taxon>
        <taxon>Wenyingzhuangia</taxon>
    </lineage>
</organism>
<comment type="caution">
    <text evidence="1">The sequence shown here is derived from an EMBL/GenBank/DDBJ whole genome shotgun (WGS) entry which is preliminary data.</text>
</comment>
<evidence type="ECO:0000313" key="1">
    <source>
        <dbReference type="EMBL" id="NIJ45033.1"/>
    </source>
</evidence>
<accession>A0ABX0U9X0</accession>
<name>A0ABX0U9X0_9FLAO</name>
<proteinExistence type="predicted"/>
<reference evidence="1 2" key="1">
    <citation type="submission" date="2020-03" db="EMBL/GenBank/DDBJ databases">
        <title>Genomic Encyclopedia of Type Strains, Phase IV (KMG-IV): sequencing the most valuable type-strain genomes for metagenomic binning, comparative biology and taxonomic classification.</title>
        <authorList>
            <person name="Goeker M."/>
        </authorList>
    </citation>
    <scope>NUCLEOTIDE SEQUENCE [LARGE SCALE GENOMIC DNA]</scope>
    <source>
        <strain evidence="1 2">DSM 101599</strain>
    </source>
</reference>
<sequence length="143" mass="16618">MLATKEQKKLIRKNCEYKVAIKEEFVQWATEDNNKTSLNDLTFDQANKILSAQTGKTNTADNWAYFDYKNPKHKTILSLLRQANWTVPNERHGCVADLERFSNFLKDGKSPVKKPLKKMEDEELEKVIVALRGVVASKYKKRR</sequence>
<protein>
    <submittedName>
        <fullName evidence="1">Uncharacterized protein</fullName>
    </submittedName>
</protein>
<dbReference type="Proteomes" id="UP000745859">
    <property type="component" value="Unassembled WGS sequence"/>
</dbReference>